<evidence type="ECO:0000313" key="2">
    <source>
        <dbReference type="Proteomes" id="UP001590951"/>
    </source>
</evidence>
<dbReference type="Gene3D" id="2.60.120.620">
    <property type="entry name" value="q2cbj1_9rhob like domain"/>
    <property type="match status" value="1"/>
</dbReference>
<evidence type="ECO:0008006" key="3">
    <source>
        <dbReference type="Google" id="ProtNLM"/>
    </source>
</evidence>
<keyword evidence="2" id="KW-1185">Reference proteome</keyword>
<gene>
    <name evidence="1" type="ORF">ABVK25_006498</name>
</gene>
<dbReference type="PANTHER" id="PTHR33099:SF14">
    <property type="entry name" value="PROLYL 4-HYDROXYLASE ALPHA SUBUNIT FE(2+) 2OG DIOXYGENASE DOMAIN-CONTAINING PROTEIN"/>
    <property type="match status" value="1"/>
</dbReference>
<name>A0ABR4B5N6_9LECA</name>
<comment type="caution">
    <text evidence="1">The sequence shown here is derived from an EMBL/GenBank/DDBJ whole genome shotgun (WGS) entry which is preliminary data.</text>
</comment>
<organism evidence="1 2">
    <name type="scientific">Lepraria finkii</name>
    <dbReference type="NCBI Taxonomy" id="1340010"/>
    <lineage>
        <taxon>Eukaryota</taxon>
        <taxon>Fungi</taxon>
        <taxon>Dikarya</taxon>
        <taxon>Ascomycota</taxon>
        <taxon>Pezizomycotina</taxon>
        <taxon>Lecanoromycetes</taxon>
        <taxon>OSLEUM clade</taxon>
        <taxon>Lecanoromycetidae</taxon>
        <taxon>Lecanorales</taxon>
        <taxon>Lecanorineae</taxon>
        <taxon>Stereocaulaceae</taxon>
        <taxon>Lepraria</taxon>
    </lineage>
</organism>
<sequence>MEDYGTRENEYDTQEERDIRKKEYVNTNLLKDLAAVVEGKAVITTFACGGSVSIADPSPNDPQASEQLPIPPISLRWCSETSPNCAKVTFPSSEDDQSSLAALQQQLSDSHPATFGFNGHDVLDESYRKANKLDTSTFSTSFHSHDSEIVDAVQHVLFPSTIKGGQRVGIGSQIIRVELYKYDMAPSGKFHYHIETPHGVDQFGSLVVCFPCKYEGGALRVKHRGRVMDFDWSHEDTSVNSIQWVTFYRDCDHKIIEVTKGHRNILTYNLYASPSANLAQPVSGREQLALYDIVRNIVHESKFMPEGGHFGFFCNHGYAHAPKTDGRYQGSRSRRLLSLPQSQPERHHSSYYRTLKNRHHGRHICKVIDAVSSLRTHL</sequence>
<evidence type="ECO:0000313" key="1">
    <source>
        <dbReference type="EMBL" id="KAL2053173.1"/>
    </source>
</evidence>
<proteinExistence type="predicted"/>
<dbReference type="EMBL" id="JBHFEH010000022">
    <property type="protein sequence ID" value="KAL2053173.1"/>
    <property type="molecule type" value="Genomic_DNA"/>
</dbReference>
<protein>
    <recommendedName>
        <fullName evidence="3">Fe2OG dioxygenase domain-containing protein</fullName>
    </recommendedName>
</protein>
<reference evidence="1 2" key="1">
    <citation type="submission" date="2024-09" db="EMBL/GenBank/DDBJ databases">
        <title>Rethinking Asexuality: The Enigmatic Case of Functional Sexual Genes in Lepraria (Stereocaulaceae).</title>
        <authorList>
            <person name="Doellman M."/>
            <person name="Sun Y."/>
            <person name="Barcenas-Pena A."/>
            <person name="Lumbsch H.T."/>
            <person name="Grewe F."/>
        </authorList>
    </citation>
    <scope>NUCLEOTIDE SEQUENCE [LARGE SCALE GENOMIC DNA]</scope>
    <source>
        <strain evidence="1 2">Grewe 0041</strain>
    </source>
</reference>
<dbReference type="PANTHER" id="PTHR33099">
    <property type="entry name" value="FE2OG DIOXYGENASE DOMAIN-CONTAINING PROTEIN"/>
    <property type="match status" value="1"/>
</dbReference>
<dbReference type="Proteomes" id="UP001590951">
    <property type="component" value="Unassembled WGS sequence"/>
</dbReference>
<accession>A0ABR4B5N6</accession>